<feature type="transmembrane region" description="Helical" evidence="1">
    <location>
        <begin position="76"/>
        <end position="97"/>
    </location>
</feature>
<keyword evidence="1" id="KW-0472">Membrane</keyword>
<feature type="transmembrane region" description="Helical" evidence="1">
    <location>
        <begin position="135"/>
        <end position="155"/>
    </location>
</feature>
<keyword evidence="3" id="KW-1185">Reference proteome</keyword>
<sequence length="187" mass="21694">MGWTFTNERKIYKEFQRIRKKKIKYSEWKKNVIENLYDERLTIEELEDLKKPYELNNITNKSGGHIVDFITKITPILLMLVTIISAISSQILSAAQVNQKAQLDTNNLATVNENPLSKLGAVIANMNLEFINMQMNVMVLIGICLLVFYIVGLVYDKFRAAKKGIRFYYNKEIVELLEDQINKLKKA</sequence>
<evidence type="ECO:0000256" key="1">
    <source>
        <dbReference type="SAM" id="Phobius"/>
    </source>
</evidence>
<keyword evidence="1" id="KW-1133">Transmembrane helix</keyword>
<dbReference type="RefSeq" id="WP_151145771.1">
    <property type="nucleotide sequence ID" value="NZ_WAGX01000005.1"/>
</dbReference>
<gene>
    <name evidence="2" type="ORF">F7O84_12710</name>
</gene>
<name>A0A7V7QKQ2_9FIRM</name>
<reference evidence="2 3" key="2">
    <citation type="submission" date="2020-02" db="EMBL/GenBank/DDBJ databases">
        <title>Candidatus Galacturonibacter soehngenii shows hetero-acetogenic catabolism of galacturonic acid but lacks a canonical carbon monoxide dehydrogenase/acetyl-CoA synthase complex.</title>
        <authorList>
            <person name="Diender M."/>
            <person name="Stouten G.R."/>
            <person name="Petersen J.F."/>
            <person name="Nielsen P.H."/>
            <person name="Dueholm M.S."/>
            <person name="Pronk J.T."/>
            <person name="Van Loosdrecht M.C.M."/>
        </authorList>
    </citation>
    <scope>NUCLEOTIDE SEQUENCE [LARGE SCALE GENOMIC DNA]</scope>
    <source>
        <strain evidence="2">GalUA</strain>
    </source>
</reference>
<dbReference type="AlphaFoldDB" id="A0A7V7QKQ2"/>
<evidence type="ECO:0000313" key="3">
    <source>
        <dbReference type="Proteomes" id="UP000461768"/>
    </source>
</evidence>
<dbReference type="Proteomes" id="UP000461768">
    <property type="component" value="Unassembled WGS sequence"/>
</dbReference>
<dbReference type="EMBL" id="WAGX01000005">
    <property type="protein sequence ID" value="KAB1438398.1"/>
    <property type="molecule type" value="Genomic_DNA"/>
</dbReference>
<protein>
    <submittedName>
        <fullName evidence="2">Uncharacterized protein</fullName>
    </submittedName>
</protein>
<organism evidence="2 3">
    <name type="scientific">Candidatus Galacturonatibacter soehngenii</name>
    <dbReference type="NCBI Taxonomy" id="2307010"/>
    <lineage>
        <taxon>Bacteria</taxon>
        <taxon>Bacillati</taxon>
        <taxon>Bacillota</taxon>
        <taxon>Clostridia</taxon>
        <taxon>Lachnospirales</taxon>
        <taxon>Lachnospiraceae</taxon>
        <taxon>Candidatus Galacturonatibacter</taxon>
    </lineage>
</organism>
<proteinExistence type="predicted"/>
<accession>A0A7V7QKQ2</accession>
<reference evidence="2 3" key="1">
    <citation type="submission" date="2019-09" db="EMBL/GenBank/DDBJ databases">
        <authorList>
            <person name="Valk L.C."/>
        </authorList>
    </citation>
    <scope>NUCLEOTIDE SEQUENCE [LARGE SCALE GENOMIC DNA]</scope>
    <source>
        <strain evidence="2">GalUA</strain>
    </source>
</reference>
<comment type="caution">
    <text evidence="2">The sequence shown here is derived from an EMBL/GenBank/DDBJ whole genome shotgun (WGS) entry which is preliminary data.</text>
</comment>
<keyword evidence="1" id="KW-0812">Transmembrane</keyword>
<evidence type="ECO:0000313" key="2">
    <source>
        <dbReference type="EMBL" id="KAB1438398.1"/>
    </source>
</evidence>